<keyword evidence="2" id="KW-0378">Hydrolase</keyword>
<dbReference type="STRING" id="27835.A0A0N4XGZ4"/>
<dbReference type="InterPro" id="IPR033132">
    <property type="entry name" value="GH_1_N_CS"/>
</dbReference>
<reference evidence="6 7" key="2">
    <citation type="submission" date="2018-11" db="EMBL/GenBank/DDBJ databases">
        <authorList>
            <consortium name="Pathogen Informatics"/>
        </authorList>
    </citation>
    <scope>NUCLEOTIDE SEQUENCE [LARGE SCALE GENOMIC DNA]</scope>
</reference>
<dbReference type="GO" id="GO:0008422">
    <property type="term" value="F:beta-glucosidase activity"/>
    <property type="evidence" value="ECO:0007669"/>
    <property type="project" value="TreeGrafter"/>
</dbReference>
<organism evidence="8">
    <name type="scientific">Nippostrongylus brasiliensis</name>
    <name type="common">Rat hookworm</name>
    <dbReference type="NCBI Taxonomy" id="27835"/>
    <lineage>
        <taxon>Eukaryota</taxon>
        <taxon>Metazoa</taxon>
        <taxon>Ecdysozoa</taxon>
        <taxon>Nematoda</taxon>
        <taxon>Chromadorea</taxon>
        <taxon>Rhabditida</taxon>
        <taxon>Rhabditina</taxon>
        <taxon>Rhabditomorpha</taxon>
        <taxon>Strongyloidea</taxon>
        <taxon>Heligmosomidae</taxon>
        <taxon>Nippostrongylus</taxon>
    </lineage>
</organism>
<evidence type="ECO:0000256" key="3">
    <source>
        <dbReference type="ARBA" id="ARBA00023295"/>
    </source>
</evidence>
<gene>
    <name evidence="6" type="ORF">NBR_LOCUS1797</name>
</gene>
<evidence type="ECO:0000313" key="8">
    <source>
        <dbReference type="WBParaSite" id="NBR_0000179601-mRNA-1"/>
    </source>
</evidence>
<dbReference type="PANTHER" id="PTHR10353">
    <property type="entry name" value="GLYCOSYL HYDROLASE"/>
    <property type="match status" value="1"/>
</dbReference>
<dbReference type="AlphaFoldDB" id="A0A0N4XGZ4"/>
<evidence type="ECO:0000256" key="1">
    <source>
        <dbReference type="ARBA" id="ARBA00010838"/>
    </source>
</evidence>
<dbReference type="GO" id="GO:0005975">
    <property type="term" value="P:carbohydrate metabolic process"/>
    <property type="evidence" value="ECO:0007669"/>
    <property type="project" value="InterPro"/>
</dbReference>
<keyword evidence="7" id="KW-1185">Reference proteome</keyword>
<reference evidence="8" key="1">
    <citation type="submission" date="2017-02" db="UniProtKB">
        <authorList>
            <consortium name="WormBaseParasite"/>
        </authorList>
    </citation>
    <scope>IDENTIFICATION</scope>
</reference>
<protein>
    <submittedName>
        <fullName evidence="8">Myrosinase 1</fullName>
    </submittedName>
</protein>
<evidence type="ECO:0000313" key="7">
    <source>
        <dbReference type="Proteomes" id="UP000271162"/>
    </source>
</evidence>
<dbReference type="InterPro" id="IPR017853">
    <property type="entry name" value="GH"/>
</dbReference>
<feature type="signal peptide" evidence="5">
    <location>
        <begin position="1"/>
        <end position="20"/>
    </location>
</feature>
<dbReference type="Pfam" id="PF00232">
    <property type="entry name" value="Glyco_hydro_1"/>
    <property type="match status" value="1"/>
</dbReference>
<keyword evidence="5" id="KW-0732">Signal</keyword>
<dbReference type="OMA" id="KYQVRPA"/>
<evidence type="ECO:0000256" key="4">
    <source>
        <dbReference type="RuleBase" id="RU003690"/>
    </source>
</evidence>
<dbReference type="PROSITE" id="PS00653">
    <property type="entry name" value="GLYCOSYL_HYDROL_F1_2"/>
    <property type="match status" value="1"/>
</dbReference>
<sequence>MWAAFASCPLVFSPLAGTAAINCDKKSQPETFHFPEGFKWSTATAAFQVEGATRKDGRGPSIWDEYVQKPGKIRDNSTADVACDSYHNYMDDIKLMKALGVSHYRFSLSWPRIFPNGVPSVINRKGLHYYHALIDALKENGIEPMVTLYHWDLPLGLHVKGGWLNQEIVKWFRLYAIFCFREFGDKVKLWLTLNEPYSQAHEGYCGLAHELAPGGFQEHCSWTEYLVAHHMLLAHAHAYRSYHEMFPHSKGKVGIANSAQWAEPDDGVSAEFVDEESIHRQCAKLSTAILRRKCGL</sequence>
<dbReference type="Gene3D" id="3.20.20.80">
    <property type="entry name" value="Glycosidases"/>
    <property type="match status" value="1"/>
</dbReference>
<name>A0A0N4XGZ4_NIPBR</name>
<dbReference type="EMBL" id="UYSL01001631">
    <property type="protein sequence ID" value="VDL65386.1"/>
    <property type="molecule type" value="Genomic_DNA"/>
</dbReference>
<dbReference type="SUPFAM" id="SSF51445">
    <property type="entry name" value="(Trans)glycosidases"/>
    <property type="match status" value="1"/>
</dbReference>
<dbReference type="WBParaSite" id="NBR_0000179601-mRNA-1">
    <property type="protein sequence ID" value="NBR_0000179601-mRNA-1"/>
    <property type="gene ID" value="NBR_0000179601"/>
</dbReference>
<accession>A0A0N4XGZ4</accession>
<dbReference type="Proteomes" id="UP000271162">
    <property type="component" value="Unassembled WGS sequence"/>
</dbReference>
<dbReference type="PANTHER" id="PTHR10353:SF36">
    <property type="entry name" value="LP05116P"/>
    <property type="match status" value="1"/>
</dbReference>
<comment type="similarity">
    <text evidence="1 4">Belongs to the glycosyl hydrolase 1 family.</text>
</comment>
<evidence type="ECO:0000256" key="5">
    <source>
        <dbReference type="SAM" id="SignalP"/>
    </source>
</evidence>
<evidence type="ECO:0000256" key="2">
    <source>
        <dbReference type="ARBA" id="ARBA00022801"/>
    </source>
</evidence>
<evidence type="ECO:0000313" key="6">
    <source>
        <dbReference type="EMBL" id="VDL65386.1"/>
    </source>
</evidence>
<dbReference type="InterPro" id="IPR001360">
    <property type="entry name" value="Glyco_hydro_1"/>
</dbReference>
<feature type="chain" id="PRO_5043124604" evidence="5">
    <location>
        <begin position="21"/>
        <end position="296"/>
    </location>
</feature>
<keyword evidence="3" id="KW-0326">Glycosidase</keyword>
<proteinExistence type="inferred from homology"/>